<keyword evidence="2" id="KW-1185">Reference proteome</keyword>
<comment type="caution">
    <text evidence="1">The sequence shown here is derived from an EMBL/GenBank/DDBJ whole genome shotgun (WGS) entry which is preliminary data.</text>
</comment>
<reference evidence="1" key="1">
    <citation type="submission" date="2019-04" db="EMBL/GenBank/DDBJ databases">
        <title>Microbes associate with the intestines of laboratory mice.</title>
        <authorList>
            <person name="Navarre W."/>
            <person name="Wong E."/>
            <person name="Huang K."/>
            <person name="Tropini C."/>
            <person name="Ng K."/>
            <person name="Yu B."/>
        </authorList>
    </citation>
    <scope>NUCLEOTIDE SEQUENCE</scope>
    <source>
        <strain evidence="1">NM73_A23</strain>
    </source>
</reference>
<evidence type="ECO:0000313" key="1">
    <source>
        <dbReference type="EMBL" id="TGX83479.1"/>
    </source>
</evidence>
<dbReference type="EMBL" id="SRZC01000003">
    <property type="protein sequence ID" value="TGX83479.1"/>
    <property type="molecule type" value="Genomic_DNA"/>
</dbReference>
<protein>
    <submittedName>
        <fullName evidence="1">Translocation/assembly module TamB</fullName>
    </submittedName>
</protein>
<sequence>MIQDRQKKEMLACHRISAKIDVLPLLKGKISISSAQIFGMHLALYRQNGSSPLNCQFVIDSLASKDTTKHTPLDLHIASLVIRNSSVNYDRNDMAHKVGFDVNHVALDKISGHIMLYALTDDSLSVKMKKLSFDELNSKLSLKNLSFVADANKHRCSINDFNLRTAESDITLNAMANYKGNRIQSFHVVSKNSYVGLKDAACFEQRLSKFDSKILFDVNIDGKDKSLNIHELTIRTSDNDFMFKSHGNVVSRTSVFKALPKPETLTFNLHSDIHASTGFVSDVMSVFGADSPILGRLGTIDYSATAEGNYGKYILTGDLATGVGILSHKLSYADKFITADISTPQDFRLGYLLNTRALGNVKFAMDADAIVAKNPKTGKFTLHAMDSKVNIPYVIANGYEYRNVKLESKLNNGRAEMFFDIADMNANGNVRFVASDASSLLEGKPKELCDIEMTAEVAHLNPYALGILTADTIPHGPLSFTFQASTTNVGYGHTEIKFESDFANAFAEGEFDPFTIQQTFTNLVAKRLPTLPGMPMYKATNNRIELDASVTDMKRFGEILGVNFLSQEPLTLVGYVNEPMKSADISISAPQLEFSGRKFADTRLHVYSLSDTLYVSGGTSRVESDGTNFLLSLQGKVADNRLLTAIDFDNGRERRMCGTVNTNSQFFRGLDGKPVVNVSVLPSEIQMGDSLWNLRSSDIVYTAYDLSVDNFVLEHGLQCIKIDGAATRSMEDSLVVDMQGVDVAYIMNLIDFHSVEFGGFVTGKAVVKSLFSTPTAYSDIDVQDFRFQYGRMGILTCHAKWDNELGQININAVCNDDNVTPEVDGRLGIDGYISLKNNYIDLGMKAENTRFEFLQSFCESFMKDVKVYGTGDIRLYGPLNKINLTGDAVVNGSTVITPLNTEYTLKNDTVHFVPNDIRFADCVFYDKYGNRGAISGGLHHKNLGKMTFDLDVKAEHLLCYDFPTLDGSTFCGRVVGTGNCKITGRSGEIVFDIDAYPEETSEFTYNVSSPDALQNQSFITWKSKEEKGNIMQQDSTLSATIEQKHQLSTNIRMNFLVHITPESTIQLLMDQRTGDYIKLNGSGDLRATYFNKGGLHIFGNYNVEDGEYKMTIQKVLSKNFTFLPGSSISFGGEPFQALVNLKAQYIVPSVPLSDLNIGNSFKNNSVRVNCLMNITGTAEHPMVDFDLNLPQASADIQQMITSIIDSEQERNQQVVYLLSIGRFYSDNTNASSDPAAMSQGSLAMQSFLSGTVSQQINNIISDMVLKNSDWNFGANISPGDEGMNNAEYEGLVSGRMFNNRLQINGQFGYRDNKNATTSFIGDFDVRYLLFPNGNLSVRVYNQTTDRYFTKSSLNTQGLGIEFKHDFNSFIPGFLRKKKKSILK</sequence>
<name>A0AC61QSV0_9BACT</name>
<organism evidence="1 2">
    <name type="scientific">Palleniella muris</name>
    <dbReference type="NCBI Taxonomy" id="3038145"/>
    <lineage>
        <taxon>Bacteria</taxon>
        <taxon>Pseudomonadati</taxon>
        <taxon>Bacteroidota</taxon>
        <taxon>Bacteroidia</taxon>
        <taxon>Bacteroidales</taxon>
        <taxon>Prevotellaceae</taxon>
        <taxon>Palleniella</taxon>
    </lineage>
</organism>
<accession>A0AC61QSV0</accession>
<dbReference type="Proteomes" id="UP000308886">
    <property type="component" value="Unassembled WGS sequence"/>
</dbReference>
<evidence type="ECO:0000313" key="2">
    <source>
        <dbReference type="Proteomes" id="UP000308886"/>
    </source>
</evidence>
<gene>
    <name evidence="1" type="ORF">E5358_02190</name>
</gene>
<proteinExistence type="predicted"/>